<dbReference type="InterPro" id="IPR002781">
    <property type="entry name" value="TM_pro_TauE-like"/>
</dbReference>
<dbReference type="EMBL" id="UINC01000970">
    <property type="protein sequence ID" value="SUZ65866.1"/>
    <property type="molecule type" value="Genomic_DNA"/>
</dbReference>
<feature type="transmembrane region" description="Helical" evidence="5">
    <location>
        <begin position="72"/>
        <end position="92"/>
    </location>
</feature>
<dbReference type="InterPro" id="IPR051598">
    <property type="entry name" value="TSUP/Inactive_protease-like"/>
</dbReference>
<proteinExistence type="predicted"/>
<dbReference type="AlphaFoldDB" id="A0A381PFS4"/>
<accession>A0A381PFS4</accession>
<keyword evidence="2 5" id="KW-0812">Transmembrane</keyword>
<name>A0A381PFS4_9ZZZZ</name>
<gene>
    <name evidence="6" type="ORF">METZ01_LOCUS18720</name>
</gene>
<evidence type="ECO:0000256" key="4">
    <source>
        <dbReference type="ARBA" id="ARBA00023136"/>
    </source>
</evidence>
<keyword evidence="3 5" id="KW-1133">Transmembrane helix</keyword>
<dbReference type="PANTHER" id="PTHR43701">
    <property type="entry name" value="MEMBRANE TRANSPORTER PROTEIN MJ0441-RELATED"/>
    <property type="match status" value="1"/>
</dbReference>
<dbReference type="Pfam" id="PF01925">
    <property type="entry name" value="TauE"/>
    <property type="match status" value="1"/>
</dbReference>
<evidence type="ECO:0000313" key="6">
    <source>
        <dbReference type="EMBL" id="SUZ65866.1"/>
    </source>
</evidence>
<dbReference type="GO" id="GO:0016020">
    <property type="term" value="C:membrane"/>
    <property type="evidence" value="ECO:0007669"/>
    <property type="project" value="UniProtKB-SubCell"/>
</dbReference>
<feature type="transmembrane region" description="Helical" evidence="5">
    <location>
        <begin position="148"/>
        <end position="181"/>
    </location>
</feature>
<reference evidence="6" key="1">
    <citation type="submission" date="2018-05" db="EMBL/GenBank/DDBJ databases">
        <authorList>
            <person name="Lanie J.A."/>
            <person name="Ng W.-L."/>
            <person name="Kazmierczak K.M."/>
            <person name="Andrzejewski T.M."/>
            <person name="Davidsen T.M."/>
            <person name="Wayne K.J."/>
            <person name="Tettelin H."/>
            <person name="Glass J.I."/>
            <person name="Rusch D."/>
            <person name="Podicherti R."/>
            <person name="Tsui H.-C.T."/>
            <person name="Winkler M.E."/>
        </authorList>
    </citation>
    <scope>NUCLEOTIDE SEQUENCE</scope>
</reference>
<evidence type="ECO:0000256" key="3">
    <source>
        <dbReference type="ARBA" id="ARBA00022989"/>
    </source>
</evidence>
<evidence type="ECO:0000256" key="5">
    <source>
        <dbReference type="SAM" id="Phobius"/>
    </source>
</evidence>
<dbReference type="PANTHER" id="PTHR43701:SF2">
    <property type="entry name" value="MEMBRANE TRANSPORTER PROTEIN YJNA-RELATED"/>
    <property type="match status" value="1"/>
</dbReference>
<evidence type="ECO:0000256" key="2">
    <source>
        <dbReference type="ARBA" id="ARBA00022692"/>
    </source>
</evidence>
<evidence type="ECO:0008006" key="7">
    <source>
        <dbReference type="Google" id="ProtNLM"/>
    </source>
</evidence>
<comment type="subcellular location">
    <subcellularLocation>
        <location evidence="1">Membrane</location>
        <topology evidence="1">Multi-pass membrane protein</topology>
    </subcellularLocation>
</comment>
<feature type="transmembrane region" description="Helical" evidence="5">
    <location>
        <begin position="104"/>
        <end position="122"/>
    </location>
</feature>
<keyword evidence="4 5" id="KW-0472">Membrane</keyword>
<evidence type="ECO:0000256" key="1">
    <source>
        <dbReference type="ARBA" id="ARBA00004141"/>
    </source>
</evidence>
<protein>
    <recommendedName>
        <fullName evidence="7">Membrane transporter protein</fullName>
    </recommendedName>
</protein>
<feature type="transmembrane region" description="Helical" evidence="5">
    <location>
        <begin position="243"/>
        <end position="261"/>
    </location>
</feature>
<organism evidence="6">
    <name type="scientific">marine metagenome</name>
    <dbReference type="NCBI Taxonomy" id="408172"/>
    <lineage>
        <taxon>unclassified sequences</taxon>
        <taxon>metagenomes</taxon>
        <taxon>ecological metagenomes</taxon>
    </lineage>
</organism>
<sequence>MEFLLHIVAGASVGFAIGLTGVGGGSLMTPLLLVFGYSPPVAIGTDLLYAAITKAGGALAHHRKGNVDWKIVSILGLGSIPISILLHTFVLNVQFQESAQFEELLTFSLGIMLIVTSIILILRDKMRKNAIEEKPKLFMPAIHRHRTLVTFLIGLILGFCVTVSSVGAGAFGAAILLTIYSQISAVRVIGTDLAHAVPLTFIAGVGYLFAGYVDLLLLFGLIVGSLPAIHIGTRLSSQIPDRVLVQVLTVILLSLGVYYSFF</sequence>